<dbReference type="SMART" id="SM00267">
    <property type="entry name" value="GGDEF"/>
    <property type="match status" value="1"/>
</dbReference>
<dbReference type="InterPro" id="IPR043128">
    <property type="entry name" value="Rev_trsase/Diguanyl_cyclase"/>
</dbReference>
<organism evidence="5 6">
    <name type="scientific">Sulfurimonas autotrophica (strain ATCC BAA-671 / DSM 16294 / JCM 11897 / OK10)</name>
    <dbReference type="NCBI Taxonomy" id="563040"/>
    <lineage>
        <taxon>Bacteria</taxon>
        <taxon>Pseudomonadati</taxon>
        <taxon>Campylobacterota</taxon>
        <taxon>Epsilonproteobacteria</taxon>
        <taxon>Campylobacterales</taxon>
        <taxon>Sulfurimonadaceae</taxon>
        <taxon>Sulfurimonas</taxon>
    </lineage>
</organism>
<dbReference type="Pfam" id="PF00072">
    <property type="entry name" value="Response_reg"/>
    <property type="match status" value="1"/>
</dbReference>
<evidence type="ECO:0000313" key="5">
    <source>
        <dbReference type="EMBL" id="ADN08133.1"/>
    </source>
</evidence>
<evidence type="ECO:0000259" key="3">
    <source>
        <dbReference type="PROSITE" id="PS50883"/>
    </source>
</evidence>
<dbReference type="eggNOG" id="COG3706">
    <property type="taxonomic scope" value="Bacteria"/>
</dbReference>
<dbReference type="Gene3D" id="3.30.70.270">
    <property type="match status" value="1"/>
</dbReference>
<dbReference type="InterPro" id="IPR029787">
    <property type="entry name" value="Nucleotide_cyclase"/>
</dbReference>
<dbReference type="InterPro" id="IPR035919">
    <property type="entry name" value="EAL_sf"/>
</dbReference>
<feature type="domain" description="EAL" evidence="3">
    <location>
        <begin position="325"/>
        <end position="564"/>
    </location>
</feature>
<dbReference type="PROSITE" id="PS50883">
    <property type="entry name" value="EAL"/>
    <property type="match status" value="1"/>
</dbReference>
<dbReference type="Pfam" id="PF00990">
    <property type="entry name" value="GGDEF"/>
    <property type="match status" value="1"/>
</dbReference>
<proteinExistence type="predicted"/>
<name>E0USV6_SULAO</name>
<dbReference type="KEGG" id="sua:Saut_0084"/>
<dbReference type="STRING" id="563040.Saut_0084"/>
<dbReference type="SMART" id="SM00448">
    <property type="entry name" value="REC"/>
    <property type="match status" value="1"/>
</dbReference>
<feature type="modified residue" description="4-aspartylphosphate" evidence="1">
    <location>
        <position position="66"/>
    </location>
</feature>
<dbReference type="GO" id="GO:0071111">
    <property type="term" value="F:cyclic-guanylate-specific phosphodiesterase activity"/>
    <property type="evidence" value="ECO:0007669"/>
    <property type="project" value="InterPro"/>
</dbReference>
<dbReference type="SUPFAM" id="SSF52172">
    <property type="entry name" value="CheY-like"/>
    <property type="match status" value="1"/>
</dbReference>
<dbReference type="Pfam" id="PF00563">
    <property type="entry name" value="EAL"/>
    <property type="match status" value="1"/>
</dbReference>
<dbReference type="PANTHER" id="PTHR33121:SF71">
    <property type="entry name" value="OXYGEN SENSOR PROTEIN DOSP"/>
    <property type="match status" value="1"/>
</dbReference>
<dbReference type="CDD" id="cd17536">
    <property type="entry name" value="REC_YesN-like"/>
    <property type="match status" value="1"/>
</dbReference>
<dbReference type="Gene3D" id="3.20.20.450">
    <property type="entry name" value="EAL domain"/>
    <property type="match status" value="1"/>
</dbReference>
<feature type="domain" description="Response regulatory" evidence="2">
    <location>
        <begin position="17"/>
        <end position="131"/>
    </location>
</feature>
<gene>
    <name evidence="5" type="ordered locus">Saut_0084</name>
</gene>
<evidence type="ECO:0000256" key="1">
    <source>
        <dbReference type="PROSITE-ProRule" id="PRU00169"/>
    </source>
</evidence>
<evidence type="ECO:0000259" key="2">
    <source>
        <dbReference type="PROSITE" id="PS50110"/>
    </source>
</evidence>
<dbReference type="InterPro" id="IPR001789">
    <property type="entry name" value="Sig_transdc_resp-reg_receiver"/>
</dbReference>
<dbReference type="AlphaFoldDB" id="E0USV6"/>
<evidence type="ECO:0000259" key="4">
    <source>
        <dbReference type="PROSITE" id="PS50887"/>
    </source>
</evidence>
<accession>E0USV6</accession>
<protein>
    <submittedName>
        <fullName evidence="5">Response regulator receiver modulated diguanylate cyclase/phosphodiesterase</fullName>
    </submittedName>
</protein>
<dbReference type="EMBL" id="CP002205">
    <property type="protein sequence ID" value="ADN08133.1"/>
    <property type="molecule type" value="Genomic_DNA"/>
</dbReference>
<keyword evidence="1" id="KW-0597">Phosphoprotein</keyword>
<dbReference type="RefSeq" id="WP_013325889.1">
    <property type="nucleotide sequence ID" value="NC_014506.1"/>
</dbReference>
<dbReference type="SMART" id="SM00052">
    <property type="entry name" value="EAL"/>
    <property type="match status" value="1"/>
</dbReference>
<sequence>MDKVALRSIINSTKTLKVLFVEDDDTSREALTQFMSVFFDVIIEAYNGEDGWNKFNDDDFDLVITDINMPKINGLELAAMIREVKPYLPILIVSAHRETSFFLESIKLNVDGYILKPFEMDQFLSVLSKVVHRIDTERELAEYQQNLENMVHEKTKELEHKCLHEYYTDLPNEIMLRDDLMAQEYAYMLLLDISHFSVLNKEYGKDFATHIIIRTARILEKHIHNDAKLYKVESDRFAILVKSTEVKKVNEYCDQIVSFFDMKNVKVDDTELNVTFNIGVDKVRADVSETLINCEYALDKSKELGSRHYEIYSENHAVFVDEKDAIKWLRLTRELIVEEKIVPHFQPIMNTKTGEIYKYEALARGFHNNEIIAPYYFIASAEKLGLSTAITRLMINKSFAFFEDKTVQFSINLTERDLLEGYLIKFLNEKLKQYNITPNRVTFEILENITVAKSSQRITKKLNKLRGMGFKIAVDDFGIENSNFSRLLEIQLDFIKIDGLFIKDLKTNPRNRTITKAIVNLAKTLGIKTVAEYVEDEEIYELIKGCGIDYAQGYHIGKAEEYLI</sequence>
<dbReference type="SUPFAM" id="SSF55073">
    <property type="entry name" value="Nucleotide cyclase"/>
    <property type="match status" value="1"/>
</dbReference>
<feature type="domain" description="GGDEF" evidence="4">
    <location>
        <begin position="184"/>
        <end position="314"/>
    </location>
</feature>
<keyword evidence="6" id="KW-1185">Reference proteome</keyword>
<reference evidence="6" key="1">
    <citation type="journal article" date="2010" name="Stand. Genomic Sci.">
        <title>Complete genome sequence of Sulfurimonas autotrophica type strain (OK10).</title>
        <authorList>
            <person name="Sikorski J."/>
            <person name="Munk C."/>
            <person name="Lapidus A."/>
            <person name="Djao O."/>
            <person name="Lucas S."/>
            <person name="Glavina Del Rio T."/>
            <person name="Nolan M."/>
            <person name="Tice H."/>
            <person name="Han C."/>
            <person name="Cheng J."/>
            <person name="Tapia R."/>
            <person name="Goodwin L."/>
            <person name="Pitluck S."/>
            <person name="Liolios K."/>
            <person name="Ivanova N."/>
            <person name="Mavromatis K."/>
            <person name="Mikhailova N."/>
            <person name="Pati A."/>
            <person name="Sims D."/>
            <person name="Meincke L."/>
            <person name="Brettin T."/>
            <person name="Detter J."/>
            <person name="Chen A."/>
            <person name="Palaniappan K."/>
            <person name="Land M."/>
            <person name="Hauser L."/>
            <person name="Chang Y."/>
            <person name="Jeffries C."/>
            <person name="Rohde M."/>
            <person name="Lang E."/>
            <person name="Spring S."/>
            <person name="Goker M."/>
            <person name="Woyke T."/>
            <person name="Bristow J."/>
            <person name="Eisen J."/>
            <person name="Markowitz V."/>
            <person name="Hugenholtz P."/>
            <person name="Kyrpides N."/>
            <person name="Klenk H."/>
        </authorList>
    </citation>
    <scope>NUCLEOTIDE SEQUENCE [LARGE SCALE GENOMIC DNA]</scope>
    <source>
        <strain evidence="6">ATCC BAA-671 / DSM 16294 / JCM 11897 / OK10</strain>
    </source>
</reference>
<dbReference type="PANTHER" id="PTHR33121">
    <property type="entry name" value="CYCLIC DI-GMP PHOSPHODIESTERASE PDEF"/>
    <property type="match status" value="1"/>
</dbReference>
<dbReference type="PROSITE" id="PS50887">
    <property type="entry name" value="GGDEF"/>
    <property type="match status" value="1"/>
</dbReference>
<evidence type="ECO:0000313" key="6">
    <source>
        <dbReference type="Proteomes" id="UP000007803"/>
    </source>
</evidence>
<dbReference type="Proteomes" id="UP000007803">
    <property type="component" value="Chromosome"/>
</dbReference>
<dbReference type="InterPro" id="IPR011006">
    <property type="entry name" value="CheY-like_superfamily"/>
</dbReference>
<dbReference type="CDD" id="cd01948">
    <property type="entry name" value="EAL"/>
    <property type="match status" value="1"/>
</dbReference>
<dbReference type="PROSITE" id="PS50110">
    <property type="entry name" value="RESPONSE_REGULATORY"/>
    <property type="match status" value="1"/>
</dbReference>
<dbReference type="eggNOG" id="COG2200">
    <property type="taxonomic scope" value="Bacteria"/>
</dbReference>
<dbReference type="HOGENOM" id="CLU_000445_70_50_7"/>
<dbReference type="SUPFAM" id="SSF141868">
    <property type="entry name" value="EAL domain-like"/>
    <property type="match status" value="1"/>
</dbReference>
<dbReference type="InterPro" id="IPR001633">
    <property type="entry name" value="EAL_dom"/>
</dbReference>
<dbReference type="InterPro" id="IPR050706">
    <property type="entry name" value="Cyclic-di-GMP_PDE-like"/>
</dbReference>
<dbReference type="InterPro" id="IPR000160">
    <property type="entry name" value="GGDEF_dom"/>
</dbReference>
<dbReference type="OrthoDB" id="9790732at2"/>
<dbReference type="Gene3D" id="3.40.50.2300">
    <property type="match status" value="1"/>
</dbReference>
<dbReference type="GO" id="GO:0000160">
    <property type="term" value="P:phosphorelay signal transduction system"/>
    <property type="evidence" value="ECO:0007669"/>
    <property type="project" value="InterPro"/>
</dbReference>